<feature type="transmembrane region" description="Helical" evidence="6">
    <location>
        <begin position="134"/>
        <end position="153"/>
    </location>
</feature>
<dbReference type="GO" id="GO:0022857">
    <property type="term" value="F:transmembrane transporter activity"/>
    <property type="evidence" value="ECO:0007669"/>
    <property type="project" value="InterPro"/>
</dbReference>
<feature type="transmembrane region" description="Helical" evidence="6">
    <location>
        <begin position="254"/>
        <end position="276"/>
    </location>
</feature>
<evidence type="ECO:0000256" key="3">
    <source>
        <dbReference type="ARBA" id="ARBA00022692"/>
    </source>
</evidence>
<comment type="caution">
    <text evidence="7">The sequence shown here is derived from an EMBL/GenBank/DDBJ whole genome shotgun (WGS) entry which is preliminary data.</text>
</comment>
<evidence type="ECO:0000313" key="7">
    <source>
        <dbReference type="EMBL" id="TDQ01035.1"/>
    </source>
</evidence>
<accession>A0A4R6SGY4</accession>
<organism evidence="7 8">
    <name type="scientific">Labedaea rhizosphaerae</name>
    <dbReference type="NCBI Taxonomy" id="598644"/>
    <lineage>
        <taxon>Bacteria</taxon>
        <taxon>Bacillati</taxon>
        <taxon>Actinomycetota</taxon>
        <taxon>Actinomycetes</taxon>
        <taxon>Pseudonocardiales</taxon>
        <taxon>Pseudonocardiaceae</taxon>
        <taxon>Labedaea</taxon>
    </lineage>
</organism>
<evidence type="ECO:0000256" key="5">
    <source>
        <dbReference type="ARBA" id="ARBA00023136"/>
    </source>
</evidence>
<feature type="transmembrane region" description="Helical" evidence="6">
    <location>
        <begin position="67"/>
        <end position="100"/>
    </location>
</feature>
<reference evidence="7 8" key="1">
    <citation type="submission" date="2019-03" db="EMBL/GenBank/DDBJ databases">
        <title>Genomic Encyclopedia of Type Strains, Phase IV (KMG-IV): sequencing the most valuable type-strain genomes for metagenomic binning, comparative biology and taxonomic classification.</title>
        <authorList>
            <person name="Goeker M."/>
        </authorList>
    </citation>
    <scope>NUCLEOTIDE SEQUENCE [LARGE SCALE GENOMIC DNA]</scope>
    <source>
        <strain evidence="7 8">DSM 45361</strain>
    </source>
</reference>
<evidence type="ECO:0000256" key="4">
    <source>
        <dbReference type="ARBA" id="ARBA00022989"/>
    </source>
</evidence>
<feature type="transmembrane region" description="Helical" evidence="6">
    <location>
        <begin position="177"/>
        <end position="198"/>
    </location>
</feature>
<keyword evidence="2" id="KW-1003">Cell membrane</keyword>
<name>A0A4R6SGY4_LABRH</name>
<feature type="transmembrane region" description="Helical" evidence="6">
    <location>
        <begin position="33"/>
        <end position="55"/>
    </location>
</feature>
<dbReference type="RefSeq" id="WP_133849666.1">
    <property type="nucleotide sequence ID" value="NZ_SNXZ01000002.1"/>
</dbReference>
<dbReference type="CDD" id="cd06579">
    <property type="entry name" value="TM_PBP1_transp_AraH_like"/>
    <property type="match status" value="1"/>
</dbReference>
<evidence type="ECO:0000256" key="1">
    <source>
        <dbReference type="ARBA" id="ARBA00004651"/>
    </source>
</evidence>
<keyword evidence="3 6" id="KW-0812">Transmembrane</keyword>
<evidence type="ECO:0000256" key="2">
    <source>
        <dbReference type="ARBA" id="ARBA00022475"/>
    </source>
</evidence>
<dbReference type="PANTHER" id="PTHR32196">
    <property type="entry name" value="ABC TRANSPORTER PERMEASE PROTEIN YPHD-RELATED-RELATED"/>
    <property type="match status" value="1"/>
</dbReference>
<dbReference type="Proteomes" id="UP000295444">
    <property type="component" value="Unassembled WGS sequence"/>
</dbReference>
<feature type="transmembrane region" description="Helical" evidence="6">
    <location>
        <begin position="106"/>
        <end position="127"/>
    </location>
</feature>
<evidence type="ECO:0000313" key="8">
    <source>
        <dbReference type="Proteomes" id="UP000295444"/>
    </source>
</evidence>
<dbReference type="AlphaFoldDB" id="A0A4R6SGY4"/>
<keyword evidence="8" id="KW-1185">Reference proteome</keyword>
<proteinExistence type="predicted"/>
<feature type="transmembrane region" description="Helical" evidence="6">
    <location>
        <begin position="312"/>
        <end position="332"/>
    </location>
</feature>
<dbReference type="EMBL" id="SNXZ01000002">
    <property type="protein sequence ID" value="TDQ01035.1"/>
    <property type="molecule type" value="Genomic_DNA"/>
</dbReference>
<feature type="transmembrane region" description="Helical" evidence="6">
    <location>
        <begin position="283"/>
        <end position="300"/>
    </location>
</feature>
<dbReference type="PANTHER" id="PTHR32196:SF72">
    <property type="entry name" value="RIBOSE IMPORT PERMEASE PROTEIN RBSC"/>
    <property type="match status" value="1"/>
</dbReference>
<dbReference type="Pfam" id="PF02653">
    <property type="entry name" value="BPD_transp_2"/>
    <property type="match status" value="1"/>
</dbReference>
<protein>
    <submittedName>
        <fullName evidence="7">Ribose transport system permease protein</fullName>
    </submittedName>
</protein>
<keyword evidence="5 6" id="KW-0472">Membrane</keyword>
<dbReference type="OrthoDB" id="9808136at2"/>
<dbReference type="GO" id="GO:0005886">
    <property type="term" value="C:plasma membrane"/>
    <property type="evidence" value="ECO:0007669"/>
    <property type="project" value="UniProtKB-SubCell"/>
</dbReference>
<gene>
    <name evidence="7" type="ORF">EV186_102902</name>
</gene>
<dbReference type="InterPro" id="IPR001851">
    <property type="entry name" value="ABC_transp_permease"/>
</dbReference>
<sequence length="338" mass="34187">MTMTESFVDTSAATGARPSRGATLAALAQRHGALVVLVILLVAGGIAFDTFLTFYNLGNLAVQASFLAVVTLGMTLVIVSGGIDLSVGSVYALAGVLAAYASQWGLVPALLLPLAVSAVIGLAQGVLIGRFGMAPFIVTLGGLLFARGLLQFITDEGASTYLMPGDSPVRWLGSGKVLGIGVPVLIVVLLFLVGGFVLQRTRYGMRLFALGGNEDSSALMGIPVVRTKVLTYVLSGLGAGLAGILAAAQLGSGVTVVGVGLELNAIAAVVIGGTVLTGGRGGVTGTLAGVALLYVIQDLINQSGSVNANMQQVVSGGVLIVVVVVQTVLSRVRRGQSR</sequence>
<evidence type="ECO:0000256" key="6">
    <source>
        <dbReference type="SAM" id="Phobius"/>
    </source>
</evidence>
<keyword evidence="4 6" id="KW-1133">Transmembrane helix</keyword>
<comment type="subcellular location">
    <subcellularLocation>
        <location evidence="1">Cell membrane</location>
        <topology evidence="1">Multi-pass membrane protein</topology>
    </subcellularLocation>
</comment>
<feature type="transmembrane region" description="Helical" evidence="6">
    <location>
        <begin position="229"/>
        <end position="248"/>
    </location>
</feature>